<sequence>MMMPRAIRKRSSSQLIKSRACPSPSGDGSLFAVRPKTFMLPKKVEGKAGKQNTVLYVSQRAGSDYCAGTSIIHLTS</sequence>
<dbReference type="Proteomes" id="UP001221898">
    <property type="component" value="Unassembled WGS sequence"/>
</dbReference>
<protein>
    <submittedName>
        <fullName evidence="2">Uncharacterized protein</fullName>
    </submittedName>
</protein>
<organism evidence="2 3">
    <name type="scientific">Aldrovandia affinis</name>
    <dbReference type="NCBI Taxonomy" id="143900"/>
    <lineage>
        <taxon>Eukaryota</taxon>
        <taxon>Metazoa</taxon>
        <taxon>Chordata</taxon>
        <taxon>Craniata</taxon>
        <taxon>Vertebrata</taxon>
        <taxon>Euteleostomi</taxon>
        <taxon>Actinopterygii</taxon>
        <taxon>Neopterygii</taxon>
        <taxon>Teleostei</taxon>
        <taxon>Notacanthiformes</taxon>
        <taxon>Halosauridae</taxon>
        <taxon>Aldrovandia</taxon>
    </lineage>
</organism>
<name>A0AAD7SZA1_9TELE</name>
<accession>A0AAD7SZA1</accession>
<gene>
    <name evidence="2" type="ORF">AAFF_G00204020</name>
</gene>
<dbReference type="AlphaFoldDB" id="A0AAD7SZA1"/>
<reference evidence="2" key="1">
    <citation type="journal article" date="2023" name="Science">
        <title>Genome structures resolve the early diversification of teleost fishes.</title>
        <authorList>
            <person name="Parey E."/>
            <person name="Louis A."/>
            <person name="Montfort J."/>
            <person name="Bouchez O."/>
            <person name="Roques C."/>
            <person name="Iampietro C."/>
            <person name="Lluch J."/>
            <person name="Castinel A."/>
            <person name="Donnadieu C."/>
            <person name="Desvignes T."/>
            <person name="Floi Bucao C."/>
            <person name="Jouanno E."/>
            <person name="Wen M."/>
            <person name="Mejri S."/>
            <person name="Dirks R."/>
            <person name="Jansen H."/>
            <person name="Henkel C."/>
            <person name="Chen W.J."/>
            <person name="Zahm M."/>
            <person name="Cabau C."/>
            <person name="Klopp C."/>
            <person name="Thompson A.W."/>
            <person name="Robinson-Rechavi M."/>
            <person name="Braasch I."/>
            <person name="Lecointre G."/>
            <person name="Bobe J."/>
            <person name="Postlethwait J.H."/>
            <person name="Berthelot C."/>
            <person name="Roest Crollius H."/>
            <person name="Guiguen Y."/>
        </authorList>
    </citation>
    <scope>NUCLEOTIDE SEQUENCE</scope>
    <source>
        <strain evidence="2">NC1722</strain>
    </source>
</reference>
<feature type="compositionally biased region" description="Basic residues" evidence="1">
    <location>
        <begin position="1"/>
        <end position="11"/>
    </location>
</feature>
<proteinExistence type="predicted"/>
<evidence type="ECO:0000313" key="2">
    <source>
        <dbReference type="EMBL" id="KAJ8410421.1"/>
    </source>
</evidence>
<evidence type="ECO:0000313" key="3">
    <source>
        <dbReference type="Proteomes" id="UP001221898"/>
    </source>
</evidence>
<comment type="caution">
    <text evidence="2">The sequence shown here is derived from an EMBL/GenBank/DDBJ whole genome shotgun (WGS) entry which is preliminary data.</text>
</comment>
<dbReference type="EMBL" id="JAINUG010000027">
    <property type="protein sequence ID" value="KAJ8410421.1"/>
    <property type="molecule type" value="Genomic_DNA"/>
</dbReference>
<keyword evidence="3" id="KW-1185">Reference proteome</keyword>
<feature type="region of interest" description="Disordered" evidence="1">
    <location>
        <begin position="1"/>
        <end position="28"/>
    </location>
</feature>
<evidence type="ECO:0000256" key="1">
    <source>
        <dbReference type="SAM" id="MobiDB-lite"/>
    </source>
</evidence>